<accession>A0ABV3QW42</accession>
<dbReference type="PROSITE" id="PS00086">
    <property type="entry name" value="CYTOCHROME_P450"/>
    <property type="match status" value="1"/>
</dbReference>
<proteinExistence type="inferred from homology"/>
<name>A0ABV3QW42_9HYPH</name>
<keyword evidence="4" id="KW-1185">Reference proteome</keyword>
<dbReference type="RefSeq" id="WP_367721940.1">
    <property type="nucleotide sequence ID" value="NZ_JBFOCI010000001.1"/>
</dbReference>
<evidence type="ECO:0000256" key="1">
    <source>
        <dbReference type="ARBA" id="ARBA00001971"/>
    </source>
</evidence>
<sequence length="343" mass="38376">MQTHHQPDKRERYAALRPFAFNEALNVLCVYDADLIAAIFRSEDFRTNPFAEHYRTIAGRTGIDFRASIDALDHVPFSKEGEEHRCLRAAMSAVVSGDARGHAAGMERFIGDLVGALFVAGREVELMHDIGRPIFFELFSRWLKIDERPFLKESNISQVFDGAMSLNRRKKVNRALQELADALAERRDAIATTPEVAVAMNVLGNDALTGSLVLSLWHVLQLHPGARLCDIAFPQHLPATGVPFIERIASRDVEIRGMKVARDQKVRLMIDATAFEVTGEEADLFFGKGRHVCIGKPMTLAIWRALGKAVTALPLRFMPGELHLRTGDYAFTYPETARITLHD</sequence>
<comment type="caution">
    <text evidence="3">The sequence shown here is derived from an EMBL/GenBank/DDBJ whole genome shotgun (WGS) entry which is preliminary data.</text>
</comment>
<dbReference type="SUPFAM" id="SSF48264">
    <property type="entry name" value="Cytochrome P450"/>
    <property type="match status" value="1"/>
</dbReference>
<evidence type="ECO:0000313" key="4">
    <source>
        <dbReference type="Proteomes" id="UP001556196"/>
    </source>
</evidence>
<evidence type="ECO:0000313" key="3">
    <source>
        <dbReference type="EMBL" id="MEW9804882.1"/>
    </source>
</evidence>
<dbReference type="Proteomes" id="UP001556196">
    <property type="component" value="Unassembled WGS sequence"/>
</dbReference>
<dbReference type="PANTHER" id="PTHR46696:SF6">
    <property type="entry name" value="P450, PUTATIVE (EUROFUNG)-RELATED"/>
    <property type="match status" value="1"/>
</dbReference>
<evidence type="ECO:0000256" key="2">
    <source>
        <dbReference type="ARBA" id="ARBA00010617"/>
    </source>
</evidence>
<comment type="cofactor">
    <cofactor evidence="1">
        <name>heme</name>
        <dbReference type="ChEBI" id="CHEBI:30413"/>
    </cofactor>
</comment>
<protein>
    <recommendedName>
        <fullName evidence="5">Cytochrome P450</fullName>
    </recommendedName>
</protein>
<comment type="similarity">
    <text evidence="2">Belongs to the cytochrome P450 family.</text>
</comment>
<dbReference type="EMBL" id="JBFOCI010000001">
    <property type="protein sequence ID" value="MEW9804882.1"/>
    <property type="molecule type" value="Genomic_DNA"/>
</dbReference>
<organism evidence="3 4">
    <name type="scientific">Mesorhizobium marinum</name>
    <dbReference type="NCBI Taxonomy" id="3228790"/>
    <lineage>
        <taxon>Bacteria</taxon>
        <taxon>Pseudomonadati</taxon>
        <taxon>Pseudomonadota</taxon>
        <taxon>Alphaproteobacteria</taxon>
        <taxon>Hyphomicrobiales</taxon>
        <taxon>Phyllobacteriaceae</taxon>
        <taxon>Mesorhizobium</taxon>
    </lineage>
</organism>
<dbReference type="PANTHER" id="PTHR46696">
    <property type="entry name" value="P450, PUTATIVE (EUROFUNG)-RELATED"/>
    <property type="match status" value="1"/>
</dbReference>
<gene>
    <name evidence="3" type="ORF">ABUE31_02635</name>
</gene>
<dbReference type="InterPro" id="IPR017972">
    <property type="entry name" value="Cyt_P450_CS"/>
</dbReference>
<dbReference type="InterPro" id="IPR036396">
    <property type="entry name" value="Cyt_P450_sf"/>
</dbReference>
<dbReference type="Gene3D" id="1.10.630.10">
    <property type="entry name" value="Cytochrome P450"/>
    <property type="match status" value="1"/>
</dbReference>
<evidence type="ECO:0008006" key="5">
    <source>
        <dbReference type="Google" id="ProtNLM"/>
    </source>
</evidence>
<reference evidence="3 4" key="1">
    <citation type="submission" date="2024-06" db="EMBL/GenBank/DDBJ databases">
        <authorList>
            <person name="Tuo L."/>
        </authorList>
    </citation>
    <scope>NUCLEOTIDE SEQUENCE [LARGE SCALE GENOMIC DNA]</scope>
    <source>
        <strain evidence="3 4">ZMM04-5</strain>
    </source>
</reference>